<evidence type="ECO:0000313" key="1">
    <source>
        <dbReference type="EMBL" id="EEG37839.1"/>
    </source>
</evidence>
<proteinExistence type="predicted"/>
<gene>
    <name evidence="1" type="ORF">EUBHAL_00283</name>
</gene>
<dbReference type="Proteomes" id="UP000003174">
    <property type="component" value="Unassembled WGS sequence"/>
</dbReference>
<dbReference type="AlphaFoldDB" id="C0ESB2"/>
<name>C0ESB2_9FIRM</name>
<organism evidence="1 2">
    <name type="scientific">Anaerobutyricum hallii DSM 3353</name>
    <dbReference type="NCBI Taxonomy" id="411469"/>
    <lineage>
        <taxon>Bacteria</taxon>
        <taxon>Bacillati</taxon>
        <taxon>Bacillota</taxon>
        <taxon>Clostridia</taxon>
        <taxon>Lachnospirales</taxon>
        <taxon>Lachnospiraceae</taxon>
        <taxon>Anaerobutyricum</taxon>
    </lineage>
</organism>
<sequence>MSLFKFSTADVAYFAKGIYIPICFYFNPSPEFPLLFYLISPLSVDQPKFTNILPYLLH</sequence>
<dbReference type="EMBL" id="ACEP01000017">
    <property type="protein sequence ID" value="EEG37839.1"/>
    <property type="molecule type" value="Genomic_DNA"/>
</dbReference>
<protein>
    <submittedName>
        <fullName evidence="1">Uncharacterized protein</fullName>
    </submittedName>
</protein>
<accession>C0ESB2</accession>
<reference evidence="1 2" key="1">
    <citation type="submission" date="2009-01" db="EMBL/GenBank/DDBJ databases">
        <authorList>
            <person name="Fulton L."/>
            <person name="Clifton S."/>
            <person name="Fulton B."/>
            <person name="Xu J."/>
            <person name="Minx P."/>
            <person name="Pepin K.H."/>
            <person name="Johnson M."/>
            <person name="Bhonagiri V."/>
            <person name="Nash W.E."/>
            <person name="Mardis E.R."/>
            <person name="Wilson R.K."/>
        </authorList>
    </citation>
    <scope>NUCLEOTIDE SEQUENCE [LARGE SCALE GENOMIC DNA]</scope>
    <source>
        <strain evidence="1 2">DSM 3353</strain>
    </source>
</reference>
<evidence type="ECO:0000313" key="2">
    <source>
        <dbReference type="Proteomes" id="UP000003174"/>
    </source>
</evidence>
<reference evidence="1 2" key="2">
    <citation type="submission" date="2009-02" db="EMBL/GenBank/DDBJ databases">
        <title>Draft genome sequence of Eubacterium hallii (DSM 3353).</title>
        <authorList>
            <person name="Sudarsanam P."/>
            <person name="Ley R."/>
            <person name="Guruge J."/>
            <person name="Turnbaugh P.J."/>
            <person name="Mahowald M."/>
            <person name="Liep D."/>
            <person name="Gordon J."/>
        </authorList>
    </citation>
    <scope>NUCLEOTIDE SEQUENCE [LARGE SCALE GENOMIC DNA]</scope>
    <source>
        <strain evidence="1 2">DSM 3353</strain>
    </source>
</reference>
<comment type="caution">
    <text evidence="1">The sequence shown here is derived from an EMBL/GenBank/DDBJ whole genome shotgun (WGS) entry which is preliminary data.</text>
</comment>